<dbReference type="InterPro" id="IPR036873">
    <property type="entry name" value="Rhodanese-like_dom_sf"/>
</dbReference>
<dbReference type="Gene3D" id="3.40.250.10">
    <property type="entry name" value="Rhodanese-like domain"/>
    <property type="match status" value="1"/>
</dbReference>
<evidence type="ECO:0000313" key="6">
    <source>
        <dbReference type="Proteomes" id="UP000182598"/>
    </source>
</evidence>
<accession>A0A0K6HBD7</accession>
<dbReference type="InterPro" id="IPR001763">
    <property type="entry name" value="Rhodanese-like_dom"/>
</dbReference>
<dbReference type="SMART" id="SM00450">
    <property type="entry name" value="RHOD"/>
    <property type="match status" value="1"/>
</dbReference>
<dbReference type="GO" id="GO:0004792">
    <property type="term" value="F:thiosulfate-cyanide sulfurtransferase activity"/>
    <property type="evidence" value="ECO:0007669"/>
    <property type="project" value="UniProtKB-UniRule"/>
</dbReference>
<comment type="function">
    <text evidence="3">Transferase that catalyzes the transfer of sulfur from thiosulfate to thiophilic acceptors such as cyanide or dithiols. May function in a CysM-independent thiosulfate assimilation pathway by catalyzing the conversion of thiosulfate to sulfite, which can then be used for L-cysteine biosynthesis.</text>
</comment>
<evidence type="ECO:0000259" key="4">
    <source>
        <dbReference type="PROSITE" id="PS50206"/>
    </source>
</evidence>
<feature type="active site" description="Cysteine persulfide intermediate" evidence="3">
    <location>
        <position position="65"/>
    </location>
</feature>
<dbReference type="PANTHER" id="PTHR43031:SF6">
    <property type="entry name" value="THIOSULFATE SULFURTRANSFERASE GLPE"/>
    <property type="match status" value="1"/>
</dbReference>
<gene>
    <name evidence="3" type="primary">glpE</name>
    <name evidence="5" type="ORF">Ga0061064_2095</name>
</gene>
<sequence length="107" mass="11851">MAEFKRINVTTAHQMWQQGNTRFVDIRDERSFAAAHIPGSQRLTDANLQDFLNALDDDHPVVVVCYHGNSSQGAAQYLVNQGVEDTSSLDGGMTAWAQQFPEAVERG</sequence>
<keyword evidence="6" id="KW-1185">Reference proteome</keyword>
<organism evidence="5 6">
    <name type="scientific">Pseudidiomarina woesei</name>
    <dbReference type="NCBI Taxonomy" id="1381080"/>
    <lineage>
        <taxon>Bacteria</taxon>
        <taxon>Pseudomonadati</taxon>
        <taxon>Pseudomonadota</taxon>
        <taxon>Gammaproteobacteria</taxon>
        <taxon>Alteromonadales</taxon>
        <taxon>Idiomarinaceae</taxon>
        <taxon>Pseudidiomarina</taxon>
    </lineage>
</organism>
<protein>
    <recommendedName>
        <fullName evidence="3">Thiosulfate sulfurtransferase GlpE</fullName>
        <ecNumber evidence="3">2.8.1.1</ecNumber>
    </recommendedName>
</protein>
<dbReference type="InterPro" id="IPR023695">
    <property type="entry name" value="Thiosulf_sulfurTrfase"/>
</dbReference>
<dbReference type="InterPro" id="IPR050229">
    <property type="entry name" value="GlpE_sulfurtransferase"/>
</dbReference>
<dbReference type="SUPFAM" id="SSF52821">
    <property type="entry name" value="Rhodanese/Cell cycle control phosphatase"/>
    <property type="match status" value="1"/>
</dbReference>
<dbReference type="CDD" id="cd01444">
    <property type="entry name" value="GlpE_ST"/>
    <property type="match status" value="1"/>
</dbReference>
<evidence type="ECO:0000256" key="2">
    <source>
        <dbReference type="ARBA" id="ARBA00022679"/>
    </source>
</evidence>
<name>A0A0K6HBD7_9GAMM</name>
<comment type="subcellular location">
    <subcellularLocation>
        <location evidence="3">Cytoplasm</location>
    </subcellularLocation>
</comment>
<keyword evidence="2 3" id="KW-0808">Transferase</keyword>
<dbReference type="EC" id="2.8.1.1" evidence="3"/>
<dbReference type="RefSeq" id="WP_055439735.1">
    <property type="nucleotide sequence ID" value="NZ_CYHB01000008.1"/>
</dbReference>
<dbReference type="Proteomes" id="UP000182598">
    <property type="component" value="Unassembled WGS sequence"/>
</dbReference>
<comment type="catalytic activity">
    <reaction evidence="3">
        <text>thiosulfate + hydrogen cyanide = thiocyanate + sulfite + 2 H(+)</text>
        <dbReference type="Rhea" id="RHEA:16881"/>
        <dbReference type="ChEBI" id="CHEBI:15378"/>
        <dbReference type="ChEBI" id="CHEBI:17359"/>
        <dbReference type="ChEBI" id="CHEBI:18022"/>
        <dbReference type="ChEBI" id="CHEBI:18407"/>
        <dbReference type="ChEBI" id="CHEBI:33542"/>
        <dbReference type="EC" id="2.8.1.1"/>
    </reaction>
</comment>
<dbReference type="NCBIfam" id="NF001195">
    <property type="entry name" value="PRK00162.1"/>
    <property type="match status" value="1"/>
</dbReference>
<feature type="domain" description="Rhodanese" evidence="4">
    <location>
        <begin position="17"/>
        <end position="105"/>
    </location>
</feature>
<proteinExistence type="inferred from homology"/>
<comment type="catalytic activity">
    <reaction evidence="3">
        <text>thiosulfate + [thioredoxin]-dithiol = [thioredoxin]-disulfide + hydrogen sulfide + sulfite + 2 H(+)</text>
        <dbReference type="Rhea" id="RHEA:83859"/>
        <dbReference type="Rhea" id="RHEA-COMP:10698"/>
        <dbReference type="Rhea" id="RHEA-COMP:10700"/>
        <dbReference type="ChEBI" id="CHEBI:15378"/>
        <dbReference type="ChEBI" id="CHEBI:17359"/>
        <dbReference type="ChEBI" id="CHEBI:29919"/>
        <dbReference type="ChEBI" id="CHEBI:29950"/>
        <dbReference type="ChEBI" id="CHEBI:33542"/>
        <dbReference type="ChEBI" id="CHEBI:50058"/>
    </reaction>
</comment>
<comment type="similarity">
    <text evidence="3">Belongs to the GlpE family.</text>
</comment>
<dbReference type="AlphaFoldDB" id="A0A0K6HBD7"/>
<evidence type="ECO:0000256" key="3">
    <source>
        <dbReference type="HAMAP-Rule" id="MF_01009"/>
    </source>
</evidence>
<dbReference type="PROSITE" id="PS50206">
    <property type="entry name" value="RHODANESE_3"/>
    <property type="match status" value="1"/>
</dbReference>
<dbReference type="GO" id="GO:0103041">
    <property type="term" value="F:thiosulfate-thioredoxin sulfurtransferase activity"/>
    <property type="evidence" value="ECO:0007669"/>
    <property type="project" value="RHEA"/>
</dbReference>
<dbReference type="PANTHER" id="PTHR43031">
    <property type="entry name" value="FAD-DEPENDENT OXIDOREDUCTASE"/>
    <property type="match status" value="1"/>
</dbReference>
<dbReference type="EMBL" id="CYHB01000008">
    <property type="protein sequence ID" value="CUA88192.1"/>
    <property type="molecule type" value="Genomic_DNA"/>
</dbReference>
<dbReference type="HAMAP" id="MF_01009">
    <property type="entry name" value="Thiosulf_sulfurtr"/>
    <property type="match status" value="1"/>
</dbReference>
<dbReference type="Pfam" id="PF00581">
    <property type="entry name" value="Rhodanese"/>
    <property type="match status" value="1"/>
</dbReference>
<evidence type="ECO:0000313" key="5">
    <source>
        <dbReference type="EMBL" id="CUA88192.1"/>
    </source>
</evidence>
<keyword evidence="1 3" id="KW-0963">Cytoplasm</keyword>
<dbReference type="GO" id="GO:0005737">
    <property type="term" value="C:cytoplasm"/>
    <property type="evidence" value="ECO:0007669"/>
    <property type="project" value="UniProtKB-SubCell"/>
</dbReference>
<evidence type="ECO:0000256" key="1">
    <source>
        <dbReference type="ARBA" id="ARBA00022490"/>
    </source>
</evidence>
<reference evidence="6" key="1">
    <citation type="submission" date="2015-08" db="EMBL/GenBank/DDBJ databases">
        <authorList>
            <person name="Varghese N."/>
        </authorList>
    </citation>
    <scope>NUCLEOTIDE SEQUENCE [LARGE SCALE GENOMIC DNA]</scope>
    <source>
        <strain evidence="6">DSM 27808</strain>
    </source>
</reference>
<dbReference type="OrthoDB" id="9811849at2"/>